<dbReference type="AlphaFoldDB" id="A0A5Q2TNT3"/>
<dbReference type="InterPro" id="IPR013324">
    <property type="entry name" value="RNA_pol_sigma_r3/r4-like"/>
</dbReference>
<dbReference type="SUPFAM" id="SSF54427">
    <property type="entry name" value="NTF2-like"/>
    <property type="match status" value="1"/>
</dbReference>
<evidence type="ECO:0000313" key="5">
    <source>
        <dbReference type="Proteomes" id="UP000339690"/>
    </source>
</evidence>
<dbReference type="NCBIfam" id="TIGR02937">
    <property type="entry name" value="sigma70-ECF"/>
    <property type="match status" value="1"/>
</dbReference>
<feature type="domain" description="RNA polymerase sigma-70 region 2" evidence="2">
    <location>
        <begin position="17"/>
        <end position="79"/>
    </location>
</feature>
<dbReference type="PANTHER" id="PTHR30173:SF36">
    <property type="entry name" value="ECF RNA POLYMERASE SIGMA FACTOR SIGJ"/>
    <property type="match status" value="1"/>
</dbReference>
<dbReference type="EMBL" id="CP045915">
    <property type="protein sequence ID" value="QGH34748.1"/>
    <property type="molecule type" value="Genomic_DNA"/>
</dbReference>
<accession>A0A5Q2TNT3</accession>
<dbReference type="SUPFAM" id="SSF88659">
    <property type="entry name" value="Sigma3 and sigma4 domains of RNA polymerase sigma factors"/>
    <property type="match status" value="1"/>
</dbReference>
<organism evidence="4 5">
    <name type="scientific">Gracilibacillus salitolerans</name>
    <dbReference type="NCBI Taxonomy" id="2663022"/>
    <lineage>
        <taxon>Bacteria</taxon>
        <taxon>Bacillati</taxon>
        <taxon>Bacillota</taxon>
        <taxon>Bacilli</taxon>
        <taxon>Bacillales</taxon>
        <taxon>Bacillaceae</taxon>
        <taxon>Gracilibacillus</taxon>
    </lineage>
</organism>
<evidence type="ECO:0000259" key="3">
    <source>
        <dbReference type="Pfam" id="PF08281"/>
    </source>
</evidence>
<dbReference type="GO" id="GO:0016987">
    <property type="term" value="F:sigma factor activity"/>
    <property type="evidence" value="ECO:0007669"/>
    <property type="project" value="InterPro"/>
</dbReference>
<dbReference type="Pfam" id="PF04542">
    <property type="entry name" value="Sigma70_r2"/>
    <property type="match status" value="1"/>
</dbReference>
<dbReference type="InterPro" id="IPR014284">
    <property type="entry name" value="RNA_pol_sigma-70_dom"/>
</dbReference>
<dbReference type="SUPFAM" id="SSF88946">
    <property type="entry name" value="Sigma2 domain of RNA polymerase sigma factors"/>
    <property type="match status" value="1"/>
</dbReference>
<keyword evidence="5" id="KW-1185">Reference proteome</keyword>
<dbReference type="PANTHER" id="PTHR30173">
    <property type="entry name" value="SIGMA 19 FACTOR"/>
    <property type="match status" value="1"/>
</dbReference>
<feature type="domain" description="RNA polymerase sigma factor 70 region 4 type 2" evidence="3">
    <location>
        <begin position="120"/>
        <end position="168"/>
    </location>
</feature>
<name>A0A5Q2TNT3_9BACI</name>
<dbReference type="InterPro" id="IPR013249">
    <property type="entry name" value="RNA_pol_sigma70_r4_t2"/>
</dbReference>
<dbReference type="InterPro" id="IPR052704">
    <property type="entry name" value="ECF_Sigma-70_Domain"/>
</dbReference>
<dbReference type="NCBIfam" id="NF007214">
    <property type="entry name" value="PRK09636.1"/>
    <property type="match status" value="1"/>
</dbReference>
<dbReference type="Proteomes" id="UP000339690">
    <property type="component" value="Chromosome"/>
</dbReference>
<protein>
    <submittedName>
        <fullName evidence="4">Sigma-70 family RNA polymerase sigma factor</fullName>
    </submittedName>
</protein>
<evidence type="ECO:0000313" key="4">
    <source>
        <dbReference type="EMBL" id="QGH34748.1"/>
    </source>
</evidence>
<dbReference type="GO" id="GO:0003677">
    <property type="term" value="F:DNA binding"/>
    <property type="evidence" value="ECO:0007669"/>
    <property type="project" value="InterPro"/>
</dbReference>
<proteinExistence type="predicted"/>
<comment type="subunit">
    <text evidence="1">Interacts transiently with the RNA polymerase catalytic core formed by RpoA, RpoB, RpoC and RpoZ (2 alpha, 1 beta, 1 beta' and 1 omega subunit) to form the RNA polymerase holoenzyme that can initiate transcription.</text>
</comment>
<reference evidence="4 5" key="1">
    <citation type="submission" date="2019-11" db="EMBL/GenBank/DDBJ databases">
        <title>Gracilibacillus salitolerans sp. nov., a moderate halophile isolated from a saline soil in northwest China.</title>
        <authorList>
            <person name="Gan L."/>
        </authorList>
    </citation>
    <scope>NUCLEOTIDE SEQUENCE [LARGE SCALE GENOMIC DNA]</scope>
    <source>
        <strain evidence="4 5">SCU50</strain>
    </source>
</reference>
<sequence>MIDKKRKLVIIMDYSHLYDEYKPLLFAVAYRMVGSIKDAEDIVHDVFLQLEKVDLFTIDDPKAYLTKMTTNKSLNHLQSSIKKREVYPGPWLPEPIVTPEANAPLANLLKEESISYAFIVLLHQLTALERCIYILREVLAFDYKFISSTVNRSEQSCRKVFSRAKQKLQKNQPFKKATKQEANELAKLFLRAAESGDFDPFIHYLSKDVVLVSDGGGEVLSAMYPIISKKRVVAFLQGIQKRGTFQGQLSLVNVNEEIGILQQKQGEPTKLITFDYTEAGVQNIYVVMNPNKLKEIGHNFSF</sequence>
<evidence type="ECO:0000256" key="1">
    <source>
        <dbReference type="ARBA" id="ARBA00011344"/>
    </source>
</evidence>
<dbReference type="GO" id="GO:0006352">
    <property type="term" value="P:DNA-templated transcription initiation"/>
    <property type="evidence" value="ECO:0007669"/>
    <property type="project" value="InterPro"/>
</dbReference>
<gene>
    <name evidence="4" type="ORF">GI584_12210</name>
</gene>
<dbReference type="KEGG" id="grc:GI584_12210"/>
<dbReference type="InterPro" id="IPR036388">
    <property type="entry name" value="WH-like_DNA-bd_sf"/>
</dbReference>
<dbReference type="InterPro" id="IPR032710">
    <property type="entry name" value="NTF2-like_dom_sf"/>
</dbReference>
<dbReference type="Pfam" id="PF08281">
    <property type="entry name" value="Sigma70_r4_2"/>
    <property type="match status" value="1"/>
</dbReference>
<dbReference type="Gene3D" id="1.10.1740.10">
    <property type="match status" value="1"/>
</dbReference>
<dbReference type="InterPro" id="IPR013325">
    <property type="entry name" value="RNA_pol_sigma_r2"/>
</dbReference>
<evidence type="ECO:0000259" key="2">
    <source>
        <dbReference type="Pfam" id="PF04542"/>
    </source>
</evidence>
<dbReference type="Gene3D" id="1.10.10.10">
    <property type="entry name" value="Winged helix-like DNA-binding domain superfamily/Winged helix DNA-binding domain"/>
    <property type="match status" value="1"/>
</dbReference>
<dbReference type="InterPro" id="IPR007627">
    <property type="entry name" value="RNA_pol_sigma70_r2"/>
</dbReference>